<dbReference type="OrthoDB" id="8443918at2"/>
<protein>
    <submittedName>
        <fullName evidence="2">PadR family transcriptional regulator</fullName>
    </submittedName>
</protein>
<evidence type="ECO:0000313" key="2">
    <source>
        <dbReference type="EMBL" id="TPW77624.1"/>
    </source>
</evidence>
<dbReference type="RefSeq" id="WP_141162152.1">
    <property type="nucleotide sequence ID" value="NZ_VHQG01000001.1"/>
</dbReference>
<dbReference type="Gene3D" id="1.10.10.10">
    <property type="entry name" value="Winged helix-like DNA-binding domain superfamily/Winged helix DNA-binding domain"/>
    <property type="match status" value="1"/>
</dbReference>
<dbReference type="InterPro" id="IPR036390">
    <property type="entry name" value="WH_DNA-bd_sf"/>
</dbReference>
<dbReference type="SUPFAM" id="SSF46785">
    <property type="entry name" value="Winged helix' DNA-binding domain"/>
    <property type="match status" value="1"/>
</dbReference>
<dbReference type="InterPro" id="IPR005149">
    <property type="entry name" value="Tscrpt_reg_PadR_N"/>
</dbReference>
<dbReference type="AlphaFoldDB" id="A0A506XXK0"/>
<dbReference type="PANTHER" id="PTHR33169">
    <property type="entry name" value="PADR-FAMILY TRANSCRIPTIONAL REGULATOR"/>
    <property type="match status" value="1"/>
</dbReference>
<evidence type="ECO:0000313" key="3">
    <source>
        <dbReference type="Proteomes" id="UP000316252"/>
    </source>
</evidence>
<dbReference type="PANTHER" id="PTHR33169:SF27">
    <property type="entry name" value="TRANSCRIPTIONAL REGULATOR PADR FAMILY PROTEIN"/>
    <property type="match status" value="1"/>
</dbReference>
<dbReference type="Proteomes" id="UP000316252">
    <property type="component" value="Unassembled WGS sequence"/>
</dbReference>
<dbReference type="Pfam" id="PF03551">
    <property type="entry name" value="PadR"/>
    <property type="match status" value="1"/>
</dbReference>
<comment type="caution">
    <text evidence="2">The sequence shown here is derived from an EMBL/GenBank/DDBJ whole genome shotgun (WGS) entry which is preliminary data.</text>
</comment>
<feature type="domain" description="Transcription regulator PadR N-terminal" evidence="1">
    <location>
        <begin position="12"/>
        <end position="86"/>
    </location>
</feature>
<evidence type="ECO:0000259" key="1">
    <source>
        <dbReference type="Pfam" id="PF03551"/>
    </source>
</evidence>
<reference evidence="2 3" key="1">
    <citation type="submission" date="2019-06" db="EMBL/GenBank/DDBJ databases">
        <authorList>
            <person name="Li F."/>
        </authorList>
    </citation>
    <scope>NUCLEOTIDE SEQUENCE [LARGE SCALE GENOMIC DNA]</scope>
    <source>
        <strain evidence="2 3">10F1D-1</strain>
    </source>
</reference>
<name>A0A506XXK0_9MICO</name>
<dbReference type="InterPro" id="IPR052509">
    <property type="entry name" value="Metal_resp_DNA-bind_regulator"/>
</dbReference>
<proteinExistence type="predicted"/>
<gene>
    <name evidence="2" type="ORF">FJ657_02880</name>
</gene>
<organism evidence="2 3">
    <name type="scientific">Schumannella soli</name>
    <dbReference type="NCBI Taxonomy" id="2590779"/>
    <lineage>
        <taxon>Bacteria</taxon>
        <taxon>Bacillati</taxon>
        <taxon>Actinomycetota</taxon>
        <taxon>Actinomycetes</taxon>
        <taxon>Micrococcales</taxon>
        <taxon>Microbacteriaceae</taxon>
        <taxon>Schumannella</taxon>
    </lineage>
</organism>
<keyword evidence="3" id="KW-1185">Reference proteome</keyword>
<dbReference type="InterPro" id="IPR036388">
    <property type="entry name" value="WH-like_DNA-bd_sf"/>
</dbReference>
<dbReference type="EMBL" id="VHQG01000001">
    <property type="protein sequence ID" value="TPW77624.1"/>
    <property type="molecule type" value="Genomic_DNA"/>
</dbReference>
<sequence>MSELTPLAVAALGLLEERPMHPYEMYQVLMQRSEDRLVKVRPGSLYHAVDRLALHGHVRATGTEREGNRPERTTYEITDAGSAALERRLTGMLGEFVNEYPVFALAISESHNLRPDAVATLLEARLAGLRNELADYNVGRQQVTAKNLPEAYWLDIDYKITLLQCEIAWHETTIARLQSGELTWDPEHTKESNRP</sequence>
<accession>A0A506XXK0</accession>